<dbReference type="EMBL" id="KE720657">
    <property type="protein sequence ID" value="ERF77135.1"/>
    <property type="molecule type" value="Genomic_DNA"/>
</dbReference>
<keyword evidence="1" id="KW-0175">Coiled coil</keyword>
<reference evidence="4" key="1">
    <citation type="journal article" date="2014" name="BMC Genomics">
        <title>Genome characteristics reveal the impact of lichenization on lichen-forming fungus Endocarpon pusillum Hedwig (Verrucariales, Ascomycota).</title>
        <authorList>
            <person name="Wang Y.-Y."/>
            <person name="Liu B."/>
            <person name="Zhang X.-Y."/>
            <person name="Zhou Q.-M."/>
            <person name="Zhang T."/>
            <person name="Li H."/>
            <person name="Yu Y.-F."/>
            <person name="Zhang X.-L."/>
            <person name="Hao X.-Y."/>
            <person name="Wang M."/>
            <person name="Wang L."/>
            <person name="Wei J.-C."/>
        </authorList>
    </citation>
    <scope>NUCLEOTIDE SEQUENCE [LARGE SCALE GENOMIC DNA]</scope>
    <source>
        <strain evidence="4">Z07020 / HMAS-L-300199</strain>
    </source>
</reference>
<organism evidence="3 4">
    <name type="scientific">Endocarpon pusillum (strain Z07020 / HMAS-L-300199)</name>
    <name type="common">Lichen-forming fungus</name>
    <dbReference type="NCBI Taxonomy" id="1263415"/>
    <lineage>
        <taxon>Eukaryota</taxon>
        <taxon>Fungi</taxon>
        <taxon>Dikarya</taxon>
        <taxon>Ascomycota</taxon>
        <taxon>Pezizomycotina</taxon>
        <taxon>Eurotiomycetes</taxon>
        <taxon>Chaetothyriomycetidae</taxon>
        <taxon>Verrucariales</taxon>
        <taxon>Verrucariaceae</taxon>
        <taxon>Endocarpon</taxon>
    </lineage>
</organism>
<sequence>MGTGDAAELVPSLERFTTASCAFDSAARVLHLGTTPVTNASSTTDLNVAIKITNASHSNDITSYALDPSRHSEPKFRPPVQDMMLVRTPSPSLSSNKKGLNDQGTRESHSDTARIVRNPAPDFPLPGTQVSKTPTSMDPLNRIQDHIALKVNQAEAAERSAQDQLQQSSCHLKKAKEDAQALQSRAKLAQKELEKAEGWQAIWKITKEKHTATVQRYRDSQKDLEQLARMHEVQAEGLRALNVPSSETIPAASLDLMVKGVVDKYQDILADENLATEKSPS</sequence>
<proteinExistence type="predicted"/>
<name>U1I1L0_ENDPU</name>
<feature type="region of interest" description="Disordered" evidence="2">
    <location>
        <begin position="87"/>
        <end position="111"/>
    </location>
</feature>
<evidence type="ECO:0000256" key="1">
    <source>
        <dbReference type="SAM" id="Coils"/>
    </source>
</evidence>
<protein>
    <submittedName>
        <fullName evidence="3">Uncharacterized protein</fullName>
    </submittedName>
</protein>
<evidence type="ECO:0000313" key="3">
    <source>
        <dbReference type="EMBL" id="ERF77135.1"/>
    </source>
</evidence>
<dbReference type="HOGENOM" id="CLU_990541_0_0_1"/>
<feature type="region of interest" description="Disordered" evidence="2">
    <location>
        <begin position="116"/>
        <end position="135"/>
    </location>
</feature>
<dbReference type="GeneID" id="19242556"/>
<keyword evidence="4" id="KW-1185">Reference proteome</keyword>
<dbReference type="Proteomes" id="UP000019373">
    <property type="component" value="Unassembled WGS sequence"/>
</dbReference>
<accession>U1I1L0</accession>
<feature type="coiled-coil region" evidence="1">
    <location>
        <begin position="165"/>
        <end position="192"/>
    </location>
</feature>
<evidence type="ECO:0000256" key="2">
    <source>
        <dbReference type="SAM" id="MobiDB-lite"/>
    </source>
</evidence>
<dbReference type="AlphaFoldDB" id="U1I1L0"/>
<dbReference type="RefSeq" id="XP_007785547.1">
    <property type="nucleotide sequence ID" value="XM_007787357.1"/>
</dbReference>
<gene>
    <name evidence="3" type="ORF">EPUS_07676</name>
</gene>
<feature type="compositionally biased region" description="Polar residues" evidence="2">
    <location>
        <begin position="89"/>
        <end position="98"/>
    </location>
</feature>
<evidence type="ECO:0000313" key="4">
    <source>
        <dbReference type="Proteomes" id="UP000019373"/>
    </source>
</evidence>